<gene>
    <name evidence="1" type="primary">ywrD</name>
    <name evidence="1" type="ORF">NCTC13150_01933</name>
</gene>
<dbReference type="PANTHER" id="PTHR43881:SF1">
    <property type="entry name" value="GAMMA-GLUTAMYLTRANSPEPTIDASE (AFU_ORTHOLOGUE AFUA_4G13580)"/>
    <property type="match status" value="1"/>
</dbReference>
<dbReference type="RefSeq" id="WP_131749893.1">
    <property type="nucleotide sequence ID" value="NZ_CAACYI010000001.1"/>
</dbReference>
<name>A0A8H2MGR3_9FIRM</name>
<evidence type="ECO:0000313" key="1">
    <source>
        <dbReference type="EMBL" id="VFB17345.1"/>
    </source>
</evidence>
<dbReference type="InterPro" id="IPR029055">
    <property type="entry name" value="Ntn_hydrolases_N"/>
</dbReference>
<dbReference type="InterPro" id="IPR043137">
    <property type="entry name" value="GGT_ssub_C"/>
</dbReference>
<dbReference type="PANTHER" id="PTHR43881">
    <property type="entry name" value="GAMMA-GLUTAMYLTRANSPEPTIDASE (AFU_ORTHOLOGUE AFUA_4G13580)"/>
    <property type="match status" value="1"/>
</dbReference>
<dbReference type="InterPro" id="IPR052896">
    <property type="entry name" value="GGT-like_enzyme"/>
</dbReference>
<dbReference type="Gene3D" id="3.60.20.40">
    <property type="match status" value="1"/>
</dbReference>
<dbReference type="AlphaFoldDB" id="A0A8H2MGR3"/>
<dbReference type="GO" id="GO:0103068">
    <property type="term" value="F:leukotriene C4 gamma-glutamyl transferase activity"/>
    <property type="evidence" value="ECO:0007669"/>
    <property type="project" value="UniProtKB-EC"/>
</dbReference>
<accession>A0A8H2MGR3</accession>
<protein>
    <submittedName>
        <fullName evidence="1">Gamma-glutamyltransferase ywrD</fullName>
        <ecNumber evidence="1">2.3.2.2</ecNumber>
    </submittedName>
</protein>
<dbReference type="Pfam" id="PF01019">
    <property type="entry name" value="G_glu_transpept"/>
    <property type="match status" value="1"/>
</dbReference>
<dbReference type="EC" id="2.3.2.2" evidence="1"/>
<dbReference type="SUPFAM" id="SSF56235">
    <property type="entry name" value="N-terminal nucleophile aminohydrolases (Ntn hydrolases)"/>
    <property type="match status" value="1"/>
</dbReference>
<keyword evidence="2" id="KW-1185">Reference proteome</keyword>
<sequence length="529" mass="58081">MDFNPHVYPYSSRRPVVYGRAMTASSNPLTSQVGLDILRDGGNAVDAALAMAIAMTVLEPTCNGLGSDLFALVYKDGRLHGLNASGYAPGRANPKTYRDLGYDQVPGFGPLSINIGGAVDGWISLSQRFGKLPFREVFQPAISYAREGYPVSETVSVLWEKEFEKYRGLDLDLGPLFDLYGISQEAPKAGAVYKNTNLAQSLDLISRTQRGEFYEGSLAHGSAQYIQDQGGLVDFEDYKNYHCFWTDPLAINYRGYDIHELPPNGHGISVLMALGILDQAPLGRKEDFLHRQIEATKLAMSLARDYVCDPDFLPRPCQDLLSPGYLQDLSTKLTNRAQDFSCLPSSPSTVYLTAADPEGTMVSLIQSNYDGFGSGLVHPDFSISYNNRAANFVLDPNHPNCLGPRKRSYHTIIPGFITKDGQAVASFGVMGAFMQPQGHVQVLSNLIDQGLNPQAALDCPRWQWLGTKTLEVEGDFPPQLIKDLMDRGHDLTLAKDSYAMGRGQIILRLANGIYCGGTEKRTDGHIAVF</sequence>
<dbReference type="EMBL" id="CAACYI010000001">
    <property type="protein sequence ID" value="VFB17345.1"/>
    <property type="molecule type" value="Genomic_DNA"/>
</dbReference>
<dbReference type="Proteomes" id="UP000377798">
    <property type="component" value="Unassembled WGS sequence"/>
</dbReference>
<evidence type="ECO:0000313" key="2">
    <source>
        <dbReference type="Proteomes" id="UP000377798"/>
    </source>
</evidence>
<comment type="caution">
    <text evidence="1">The sequence shown here is derived from an EMBL/GenBank/DDBJ whole genome shotgun (WGS) entry which is preliminary data.</text>
</comment>
<proteinExistence type="predicted"/>
<dbReference type="PRINTS" id="PR01210">
    <property type="entry name" value="GGTRANSPTASE"/>
</dbReference>
<reference evidence="1 2" key="1">
    <citation type="submission" date="2019-02" db="EMBL/GenBank/DDBJ databases">
        <authorList>
            <consortium name="Pathogen Informatics"/>
        </authorList>
    </citation>
    <scope>NUCLEOTIDE SEQUENCE [LARGE SCALE GENOMIC DNA]</scope>
    <source>
        <strain evidence="1 2">3012STDY7089603</strain>
    </source>
</reference>
<keyword evidence="1" id="KW-0808">Transferase</keyword>
<organism evidence="1 2">
    <name type="scientific">Urinicoccus massiliensis</name>
    <dbReference type="NCBI Taxonomy" id="1723382"/>
    <lineage>
        <taxon>Bacteria</taxon>
        <taxon>Bacillati</taxon>
        <taxon>Bacillota</taxon>
        <taxon>Tissierellia</taxon>
        <taxon>Tissierellales</taxon>
        <taxon>Peptoniphilaceae</taxon>
        <taxon>Urinicoccus</taxon>
    </lineage>
</organism>
<keyword evidence="1" id="KW-0012">Acyltransferase</keyword>
<dbReference type="Gene3D" id="1.10.246.230">
    <property type="match status" value="1"/>
</dbReference>